<accession>A0A842J875</accession>
<dbReference type="EMBL" id="JACMSE010000001">
    <property type="protein sequence ID" value="MBC2887927.1"/>
    <property type="molecule type" value="Genomic_DNA"/>
</dbReference>
<dbReference type="AlphaFoldDB" id="A0A842J875"/>
<keyword evidence="2" id="KW-1185">Reference proteome</keyword>
<protein>
    <recommendedName>
        <fullName evidence="3">DUF2229 domain-containing protein</fullName>
    </recommendedName>
</protein>
<dbReference type="PANTHER" id="PTHR32329:SF2">
    <property type="entry name" value="BIFUNCTIONAL PROTEIN [INCLUDES 2-HYDROXYACYL-COA DEHYDRATASE (N-TER) AND ITS ACTIVATOR DOMAIN (C_TERM)"/>
    <property type="match status" value="1"/>
</dbReference>
<reference evidence="1 2" key="1">
    <citation type="submission" date="2020-08" db="EMBL/GenBank/DDBJ databases">
        <authorList>
            <person name="Liu C."/>
            <person name="Sun Q."/>
        </authorList>
    </citation>
    <scope>NUCLEOTIDE SEQUENCE [LARGE SCALE GENOMIC DNA]</scope>
    <source>
        <strain evidence="1 2">N22</strain>
    </source>
</reference>
<sequence length="392" mass="41187">MIVVPFCSPWHAPLVEAALSGVGRPCRVTSASGEDVVRAGLETVNNDACYAALLSAGRAVSLLRERRCEAVGVTEPARVVVPTPCVFCRGDDAPYLVAHALDAAGLGEGVGVLGADEALDALSRDTRAVARLADAVALGDVLLQARLRVRPYLDEDDARAFDDLLSSQREGFCASLASDERLSFASVLGSFDAAMAGFGVPDRDGRPVVGVVGTLPAVFDEGMNAGLAACLEREGCEAALPYLLPLAVFSLQQKDVAEPLREALDERCSALKNRAAAGFSCPTVQDLKRASADVVPGRVVQGAGWTIAGYARLFVRAGVRDLVYARAFGCLAGHVAGQGALKPLRARCAAEGSDVNLATIEFDPGTSEVNQVNRIKLMTTVAKRAAKRRRNP</sequence>
<dbReference type="PANTHER" id="PTHR32329">
    <property type="entry name" value="BIFUNCTIONAL PROTEIN [INCLUDES 2-HYDROXYACYL-COA DEHYDRATASE (N-TER) AND ITS ACTIVATOR DOMAIN (C_TERM)-RELATED"/>
    <property type="match status" value="1"/>
</dbReference>
<evidence type="ECO:0000313" key="1">
    <source>
        <dbReference type="EMBL" id="MBC2887927.1"/>
    </source>
</evidence>
<proteinExistence type="predicted"/>
<dbReference type="RefSeq" id="WP_185903964.1">
    <property type="nucleotide sequence ID" value="NZ_JACMSE010000001.1"/>
</dbReference>
<organism evidence="1 2">
    <name type="scientific">Gordonibacter massiliensis</name>
    <name type="common">ex Traore et al. 2017</name>
    <dbReference type="NCBI Taxonomy" id="1841863"/>
    <lineage>
        <taxon>Bacteria</taxon>
        <taxon>Bacillati</taxon>
        <taxon>Actinomycetota</taxon>
        <taxon>Coriobacteriia</taxon>
        <taxon>Eggerthellales</taxon>
        <taxon>Eggerthellaceae</taxon>
        <taxon>Gordonibacter</taxon>
    </lineage>
</organism>
<evidence type="ECO:0000313" key="2">
    <source>
        <dbReference type="Proteomes" id="UP000587396"/>
    </source>
</evidence>
<dbReference type="InterPro" id="IPR051805">
    <property type="entry name" value="Dehydratase_Activator_Redct"/>
</dbReference>
<evidence type="ECO:0008006" key="3">
    <source>
        <dbReference type="Google" id="ProtNLM"/>
    </source>
</evidence>
<name>A0A842J875_9ACTN</name>
<dbReference type="Proteomes" id="UP000587396">
    <property type="component" value="Unassembled WGS sequence"/>
</dbReference>
<comment type="caution">
    <text evidence="1">The sequence shown here is derived from an EMBL/GenBank/DDBJ whole genome shotgun (WGS) entry which is preliminary data.</text>
</comment>
<gene>
    <name evidence="1" type="ORF">H7313_00910</name>
</gene>